<dbReference type="Gene3D" id="2.40.50.1070">
    <property type="match status" value="1"/>
</dbReference>
<keyword evidence="3 4" id="KW-0949">S-adenosyl-L-methionine</keyword>
<dbReference type="Gene3D" id="3.40.50.150">
    <property type="entry name" value="Vaccinia Virus protein VP39"/>
    <property type="match status" value="1"/>
</dbReference>
<name>A0A5J4YN80_PORPP</name>
<accession>A0A5J4YN80</accession>
<dbReference type="PROSITE" id="PS51687">
    <property type="entry name" value="SAM_MT_RNA_M5U"/>
    <property type="match status" value="1"/>
</dbReference>
<keyword evidence="1 4" id="KW-0489">Methyltransferase</keyword>
<dbReference type="EMBL" id="VRMN01000008">
    <property type="protein sequence ID" value="KAA8492961.1"/>
    <property type="molecule type" value="Genomic_DNA"/>
</dbReference>
<dbReference type="Proteomes" id="UP000324585">
    <property type="component" value="Unassembled WGS sequence"/>
</dbReference>
<feature type="binding site" evidence="4">
    <location>
        <position position="480"/>
    </location>
    <ligand>
        <name>S-adenosyl-L-methionine</name>
        <dbReference type="ChEBI" id="CHEBI:59789"/>
    </ligand>
</feature>
<feature type="binding site" evidence="4">
    <location>
        <position position="433"/>
    </location>
    <ligand>
        <name>S-adenosyl-L-methionine</name>
        <dbReference type="ChEBI" id="CHEBI:59789"/>
    </ligand>
</feature>
<keyword evidence="6" id="KW-1185">Reference proteome</keyword>
<reference evidence="6" key="1">
    <citation type="journal article" date="2019" name="Nat. Commun.">
        <title>Expansion of phycobilisome linker gene families in mesophilic red algae.</title>
        <authorList>
            <person name="Lee J."/>
            <person name="Kim D."/>
            <person name="Bhattacharya D."/>
            <person name="Yoon H.S."/>
        </authorList>
    </citation>
    <scope>NUCLEOTIDE SEQUENCE [LARGE SCALE GENOMIC DNA]</scope>
    <source>
        <strain evidence="6">CCMP 1328</strain>
    </source>
</reference>
<dbReference type="InterPro" id="IPR029063">
    <property type="entry name" value="SAM-dependent_MTases_sf"/>
</dbReference>
<dbReference type="GO" id="GO:0032259">
    <property type="term" value="P:methylation"/>
    <property type="evidence" value="ECO:0007669"/>
    <property type="project" value="UniProtKB-KW"/>
</dbReference>
<organism evidence="5 6">
    <name type="scientific">Porphyridium purpureum</name>
    <name type="common">Red alga</name>
    <name type="synonym">Porphyridium cruentum</name>
    <dbReference type="NCBI Taxonomy" id="35688"/>
    <lineage>
        <taxon>Eukaryota</taxon>
        <taxon>Rhodophyta</taxon>
        <taxon>Bangiophyceae</taxon>
        <taxon>Porphyridiales</taxon>
        <taxon>Porphyridiaceae</taxon>
        <taxon>Porphyridium</taxon>
    </lineage>
</organism>
<keyword evidence="2 4" id="KW-0808">Transferase</keyword>
<gene>
    <name evidence="5" type="ORF">FVE85_9233</name>
</gene>
<evidence type="ECO:0000256" key="1">
    <source>
        <dbReference type="ARBA" id="ARBA00022603"/>
    </source>
</evidence>
<proteinExistence type="inferred from homology"/>
<comment type="similarity">
    <text evidence="4">Belongs to the class I-like SAM-binding methyltransferase superfamily. RNA M5U methyltransferase family.</text>
</comment>
<comment type="caution">
    <text evidence="4">Lacks conserved residue(s) required for the propagation of feature annotation.</text>
</comment>
<evidence type="ECO:0000256" key="4">
    <source>
        <dbReference type="PROSITE-ProRule" id="PRU01024"/>
    </source>
</evidence>
<dbReference type="OrthoDB" id="10250660at2759"/>
<dbReference type="PANTHER" id="PTHR47548">
    <property type="entry name" value="BNAA06G32370D PROTEIN"/>
    <property type="match status" value="1"/>
</dbReference>
<sequence>MMAMEMFVSVVTHRQGQLRHACDTARICSSPRPARVDYCCNRHDDVMTGRRSHLVVRSVDARVGADVKTRNTIREVVEWKGENGGDGARAVLRLKAVENAGEDSDKYVVCPGCAVAYFVGRAQVLSSQVQCANCAVSFVCGATHLFELAPTETAPRQPHEIACEHFGACSGCTLNERVNMPPLAEELQSYAKDALRYTSPVLIHCGEERGWRTQAKLAVRGSPNPVMGLFKQGTHQVVPIPNCQVHHPSINVAAEIVNALVSQLGITAYNEISLRGQLRYVQYQVERASGEVVVSFVWNADQFLDVAKFGSRLANMLWNQRNEAKVKAIWFHLNDLPGNAILAPNPRKWKCIKSVKLDNPLAGMTLETIFNVPVYFTPYSFRQANLDAFEAMLVRMAKFVPKRSKVVEFCAGVGVIGLSLLQSRDLSSLLCTEINRMAEDGFYASLAKLPRDLQSRAQFKAAPMNAVLHLLDGCDVLVIDPPRSGFDKTLMDHMIGISSSNGASNARSRRRSDKGLRLIYISCGFKAFQRDALQLCRVGWKLRHVDGSVFFPGSNHIETLAVFDAPSPDDNLSRAGVAR</sequence>
<dbReference type="GO" id="GO:0006396">
    <property type="term" value="P:RNA processing"/>
    <property type="evidence" value="ECO:0007669"/>
    <property type="project" value="InterPro"/>
</dbReference>
<evidence type="ECO:0000313" key="5">
    <source>
        <dbReference type="EMBL" id="KAA8492961.1"/>
    </source>
</evidence>
<dbReference type="GO" id="GO:0008173">
    <property type="term" value="F:RNA methyltransferase activity"/>
    <property type="evidence" value="ECO:0007669"/>
    <property type="project" value="InterPro"/>
</dbReference>
<protein>
    <submittedName>
        <fullName evidence="5">Putative RNA methyltransferase pc1998</fullName>
    </submittedName>
</protein>
<dbReference type="SUPFAM" id="SSF53335">
    <property type="entry name" value="S-adenosyl-L-methionine-dependent methyltransferases"/>
    <property type="match status" value="1"/>
</dbReference>
<dbReference type="InterPro" id="IPR053304">
    <property type="entry name" value="RNA_M5U_MTase"/>
</dbReference>
<feature type="active site" description="Nucleophile" evidence="4">
    <location>
        <position position="523"/>
    </location>
</feature>
<evidence type="ECO:0000256" key="3">
    <source>
        <dbReference type="ARBA" id="ARBA00022691"/>
    </source>
</evidence>
<dbReference type="PANTHER" id="PTHR47548:SF1">
    <property type="entry name" value="S-ADENOSYL-L-METHIONINE-DEPENDENT METHYLTRANSFERASES SUPERFAMILY PROTEIN"/>
    <property type="match status" value="1"/>
</dbReference>
<dbReference type="AlphaFoldDB" id="A0A5J4YN80"/>
<evidence type="ECO:0000313" key="6">
    <source>
        <dbReference type="Proteomes" id="UP000324585"/>
    </source>
</evidence>
<dbReference type="InterPro" id="IPR010280">
    <property type="entry name" value="U5_MeTrfase_fam"/>
</dbReference>
<comment type="caution">
    <text evidence="5">The sequence shown here is derived from an EMBL/GenBank/DDBJ whole genome shotgun (WGS) entry which is preliminary data.</text>
</comment>
<dbReference type="OMA" id="SGCSHEW"/>
<feature type="binding site" evidence="4">
    <location>
        <position position="383"/>
    </location>
    <ligand>
        <name>S-adenosyl-L-methionine</name>
        <dbReference type="ChEBI" id="CHEBI:59789"/>
    </ligand>
</feature>
<evidence type="ECO:0000256" key="2">
    <source>
        <dbReference type="ARBA" id="ARBA00022679"/>
    </source>
</evidence>